<keyword evidence="1" id="KW-0472">Membrane</keyword>
<dbReference type="Gene3D" id="3.40.50.1820">
    <property type="entry name" value="alpha/beta hydrolase"/>
    <property type="match status" value="1"/>
</dbReference>
<dbReference type="GO" id="GO:0016787">
    <property type="term" value="F:hydrolase activity"/>
    <property type="evidence" value="ECO:0007669"/>
    <property type="project" value="UniProtKB-KW"/>
</dbReference>
<name>A0A1M6M571_MALRU</name>
<dbReference type="STRING" id="1122189.SAMN02745165_03168"/>
<proteinExistence type="predicted"/>
<dbReference type="OrthoDB" id="275181at2"/>
<dbReference type="PANTHER" id="PTHR37946:SF1">
    <property type="entry name" value="SLL1969 PROTEIN"/>
    <property type="match status" value="1"/>
</dbReference>
<keyword evidence="1" id="KW-0812">Transmembrane</keyword>
<dbReference type="Proteomes" id="UP000184171">
    <property type="component" value="Unassembled WGS sequence"/>
</dbReference>
<dbReference type="InterPro" id="IPR029058">
    <property type="entry name" value="AB_hydrolase_fold"/>
</dbReference>
<evidence type="ECO:0000313" key="3">
    <source>
        <dbReference type="EMBL" id="SHJ78609.1"/>
    </source>
</evidence>
<keyword evidence="3" id="KW-0378">Hydrolase</keyword>
<dbReference type="AlphaFoldDB" id="A0A1M6M571"/>
<protein>
    <submittedName>
        <fullName evidence="3">Alpha/beta hydrolase fold</fullName>
    </submittedName>
</protein>
<sequence length="283" mass="32120">MWCFWSIFTLILATLFVLFILANLAIVILTYSTCWYEYANADPKLFDDRFRSRNIRMALSLIAQETCFNVFTLMITLFGMRKSRKLPKERGETPVLLLHGLFNNRASWFCLKAGLRQQGFKNIATINLSCWHNEEVLTELVAKKIDELRHKLGVNKVHLVGHSMGGIIARNYMQIRGGASKVDRCVILGSPHHGSKLAPLSFTSLGKVLIPGSEFLRRLNSAPPPEGVRVTNIYTRKDNMVLPNANTRLDWCEQVELDNIGHTGLIYRKPALEAVYAALKKQD</sequence>
<keyword evidence="4" id="KW-1185">Reference proteome</keyword>
<reference evidence="3 4" key="1">
    <citation type="submission" date="2016-11" db="EMBL/GenBank/DDBJ databases">
        <authorList>
            <person name="Jaros S."/>
            <person name="Januszkiewicz K."/>
            <person name="Wedrychowicz H."/>
        </authorList>
    </citation>
    <scope>NUCLEOTIDE SEQUENCE [LARGE SCALE GENOMIC DNA]</scope>
    <source>
        <strain evidence="3 4">DSM 5091</strain>
    </source>
</reference>
<evidence type="ECO:0000256" key="1">
    <source>
        <dbReference type="SAM" id="Phobius"/>
    </source>
</evidence>
<dbReference type="Pfam" id="PF00561">
    <property type="entry name" value="Abhydrolase_1"/>
    <property type="match status" value="1"/>
</dbReference>
<organism evidence="3 4">
    <name type="scientific">Malonomonas rubra DSM 5091</name>
    <dbReference type="NCBI Taxonomy" id="1122189"/>
    <lineage>
        <taxon>Bacteria</taxon>
        <taxon>Pseudomonadati</taxon>
        <taxon>Thermodesulfobacteriota</taxon>
        <taxon>Desulfuromonadia</taxon>
        <taxon>Desulfuromonadales</taxon>
        <taxon>Geopsychrobacteraceae</taxon>
        <taxon>Malonomonas</taxon>
    </lineage>
</organism>
<gene>
    <name evidence="3" type="ORF">SAMN02745165_03168</name>
</gene>
<feature type="domain" description="AB hydrolase-1" evidence="2">
    <location>
        <begin position="94"/>
        <end position="194"/>
    </location>
</feature>
<dbReference type="SUPFAM" id="SSF53474">
    <property type="entry name" value="alpha/beta-Hydrolases"/>
    <property type="match status" value="1"/>
</dbReference>
<evidence type="ECO:0000313" key="4">
    <source>
        <dbReference type="Proteomes" id="UP000184171"/>
    </source>
</evidence>
<keyword evidence="1" id="KW-1133">Transmembrane helix</keyword>
<feature type="transmembrane region" description="Helical" evidence="1">
    <location>
        <begin position="7"/>
        <end position="38"/>
    </location>
</feature>
<dbReference type="RefSeq" id="WP_072909707.1">
    <property type="nucleotide sequence ID" value="NZ_FQZT01000016.1"/>
</dbReference>
<feature type="transmembrane region" description="Helical" evidence="1">
    <location>
        <begin position="58"/>
        <end position="80"/>
    </location>
</feature>
<dbReference type="PANTHER" id="PTHR37946">
    <property type="entry name" value="SLL1969 PROTEIN"/>
    <property type="match status" value="1"/>
</dbReference>
<dbReference type="InterPro" id="IPR000073">
    <property type="entry name" value="AB_hydrolase_1"/>
</dbReference>
<evidence type="ECO:0000259" key="2">
    <source>
        <dbReference type="Pfam" id="PF00561"/>
    </source>
</evidence>
<dbReference type="EMBL" id="FQZT01000016">
    <property type="protein sequence ID" value="SHJ78609.1"/>
    <property type="molecule type" value="Genomic_DNA"/>
</dbReference>
<accession>A0A1M6M571</accession>